<evidence type="ECO:0000313" key="2">
    <source>
        <dbReference type="Proteomes" id="UP001153636"/>
    </source>
</evidence>
<dbReference type="EMBL" id="OV651829">
    <property type="protein sequence ID" value="CAH1104490.1"/>
    <property type="molecule type" value="Genomic_DNA"/>
</dbReference>
<accession>A0A9P0CR89</accession>
<dbReference type="Proteomes" id="UP001153636">
    <property type="component" value="Chromosome 17"/>
</dbReference>
<dbReference type="PANTHER" id="PTHR10773">
    <property type="entry name" value="DNA-DIRECTED RNA POLYMERASES I, II, AND III SUBUNIT RPABC2"/>
    <property type="match status" value="1"/>
</dbReference>
<sequence>MCAKFFLNTLGISETVVRNALKKSERGGFVSQDMRGRHEPKNKLPEVIKEGIRTHIRSFPVYETHYSREKIKKRKYLGSELNTNKMFSMYKLKCEEEDLPKSQIAKPWIYRHIFNTEFNLGFKLLSNDTCDMCNSLKMAL</sequence>
<protein>
    <submittedName>
        <fullName evidence="1">Uncharacterized protein</fullName>
    </submittedName>
</protein>
<proteinExistence type="predicted"/>
<keyword evidence="2" id="KW-1185">Reference proteome</keyword>
<dbReference type="PANTHER" id="PTHR10773:SF19">
    <property type="match status" value="1"/>
</dbReference>
<evidence type="ECO:0000313" key="1">
    <source>
        <dbReference type="EMBL" id="CAH1104490.1"/>
    </source>
</evidence>
<dbReference type="OrthoDB" id="6771825at2759"/>
<organism evidence="1 2">
    <name type="scientific">Psylliodes chrysocephalus</name>
    <dbReference type="NCBI Taxonomy" id="3402493"/>
    <lineage>
        <taxon>Eukaryota</taxon>
        <taxon>Metazoa</taxon>
        <taxon>Ecdysozoa</taxon>
        <taxon>Arthropoda</taxon>
        <taxon>Hexapoda</taxon>
        <taxon>Insecta</taxon>
        <taxon>Pterygota</taxon>
        <taxon>Neoptera</taxon>
        <taxon>Endopterygota</taxon>
        <taxon>Coleoptera</taxon>
        <taxon>Polyphaga</taxon>
        <taxon>Cucujiformia</taxon>
        <taxon>Chrysomeloidea</taxon>
        <taxon>Chrysomelidae</taxon>
        <taxon>Galerucinae</taxon>
        <taxon>Alticini</taxon>
        <taxon>Psylliodes</taxon>
    </lineage>
</organism>
<gene>
    <name evidence="1" type="ORF">PSYICH_LOCUS5611</name>
</gene>
<dbReference type="AlphaFoldDB" id="A0A9P0CR89"/>
<reference evidence="1" key="1">
    <citation type="submission" date="2022-01" db="EMBL/GenBank/DDBJ databases">
        <authorList>
            <person name="King R."/>
        </authorList>
    </citation>
    <scope>NUCLEOTIDE SEQUENCE</scope>
</reference>
<name>A0A9P0CR89_9CUCU</name>